<accession>A0A2I0XH66</accession>
<dbReference type="Proteomes" id="UP000233837">
    <property type="component" value="Unassembled WGS sequence"/>
</dbReference>
<reference evidence="1 2" key="1">
    <citation type="journal article" date="2016" name="Sci. Rep.">
        <title>The Dendrobium catenatum Lindl. genome sequence provides insights into polysaccharide synthase, floral development and adaptive evolution.</title>
        <authorList>
            <person name="Zhang G.Q."/>
            <person name="Xu Q."/>
            <person name="Bian C."/>
            <person name="Tsai W.C."/>
            <person name="Yeh C.M."/>
            <person name="Liu K.W."/>
            <person name="Yoshida K."/>
            <person name="Zhang L.S."/>
            <person name="Chang S.B."/>
            <person name="Chen F."/>
            <person name="Shi Y."/>
            <person name="Su Y.Y."/>
            <person name="Zhang Y.Q."/>
            <person name="Chen L.J."/>
            <person name="Yin Y."/>
            <person name="Lin M."/>
            <person name="Huang H."/>
            <person name="Deng H."/>
            <person name="Wang Z.W."/>
            <person name="Zhu S.L."/>
            <person name="Zhao X."/>
            <person name="Deng C."/>
            <person name="Niu S.C."/>
            <person name="Huang J."/>
            <person name="Wang M."/>
            <person name="Liu G.H."/>
            <person name="Yang H.J."/>
            <person name="Xiao X.J."/>
            <person name="Hsiao Y.Y."/>
            <person name="Wu W.L."/>
            <person name="Chen Y.Y."/>
            <person name="Mitsuda N."/>
            <person name="Ohme-Takagi M."/>
            <person name="Luo Y.B."/>
            <person name="Van de Peer Y."/>
            <person name="Liu Z.J."/>
        </authorList>
    </citation>
    <scope>NUCLEOTIDE SEQUENCE [LARGE SCALE GENOMIC DNA]</scope>
    <source>
        <tissue evidence="1">The whole plant</tissue>
    </source>
</reference>
<protein>
    <submittedName>
        <fullName evidence="1">Uncharacterized protein</fullName>
    </submittedName>
</protein>
<dbReference type="AlphaFoldDB" id="A0A2I0XH66"/>
<organism evidence="1 2">
    <name type="scientific">Dendrobium catenatum</name>
    <dbReference type="NCBI Taxonomy" id="906689"/>
    <lineage>
        <taxon>Eukaryota</taxon>
        <taxon>Viridiplantae</taxon>
        <taxon>Streptophyta</taxon>
        <taxon>Embryophyta</taxon>
        <taxon>Tracheophyta</taxon>
        <taxon>Spermatophyta</taxon>
        <taxon>Magnoliopsida</taxon>
        <taxon>Liliopsida</taxon>
        <taxon>Asparagales</taxon>
        <taxon>Orchidaceae</taxon>
        <taxon>Epidendroideae</taxon>
        <taxon>Malaxideae</taxon>
        <taxon>Dendrobiinae</taxon>
        <taxon>Dendrobium</taxon>
    </lineage>
</organism>
<dbReference type="EMBL" id="KZ501892">
    <property type="protein sequence ID" value="PKU87253.1"/>
    <property type="molecule type" value="Genomic_DNA"/>
</dbReference>
<sequence>MCFDLRRNEERASSPVGEIEMGKDERAEIFKWYDAMGGGIEGQRRAEKRRGVNNSLLFRSVSALLL</sequence>
<reference evidence="1 2" key="2">
    <citation type="journal article" date="2017" name="Nature">
        <title>The Apostasia genome and the evolution of orchids.</title>
        <authorList>
            <person name="Zhang G.Q."/>
            <person name="Liu K.W."/>
            <person name="Li Z."/>
            <person name="Lohaus R."/>
            <person name="Hsiao Y.Y."/>
            <person name="Niu S.C."/>
            <person name="Wang J.Y."/>
            <person name="Lin Y.C."/>
            <person name="Xu Q."/>
            <person name="Chen L.J."/>
            <person name="Yoshida K."/>
            <person name="Fujiwara S."/>
            <person name="Wang Z.W."/>
            <person name="Zhang Y.Q."/>
            <person name="Mitsuda N."/>
            <person name="Wang M."/>
            <person name="Liu G.H."/>
            <person name="Pecoraro L."/>
            <person name="Huang H.X."/>
            <person name="Xiao X.J."/>
            <person name="Lin M."/>
            <person name="Wu X.Y."/>
            <person name="Wu W.L."/>
            <person name="Chen Y.Y."/>
            <person name="Chang S.B."/>
            <person name="Sakamoto S."/>
            <person name="Ohme-Takagi M."/>
            <person name="Yagi M."/>
            <person name="Zeng S.J."/>
            <person name="Shen C.Y."/>
            <person name="Yeh C.M."/>
            <person name="Luo Y.B."/>
            <person name="Tsai W.C."/>
            <person name="Van de Peer Y."/>
            <person name="Liu Z.J."/>
        </authorList>
    </citation>
    <scope>NUCLEOTIDE SEQUENCE [LARGE SCALE GENOMIC DNA]</scope>
    <source>
        <tissue evidence="1">The whole plant</tissue>
    </source>
</reference>
<keyword evidence="2" id="KW-1185">Reference proteome</keyword>
<evidence type="ECO:0000313" key="2">
    <source>
        <dbReference type="Proteomes" id="UP000233837"/>
    </source>
</evidence>
<evidence type="ECO:0000313" key="1">
    <source>
        <dbReference type="EMBL" id="PKU87253.1"/>
    </source>
</evidence>
<gene>
    <name evidence="1" type="ORF">MA16_Dca009401</name>
</gene>
<name>A0A2I0XH66_9ASPA</name>
<proteinExistence type="predicted"/>